<dbReference type="InterPro" id="IPR036047">
    <property type="entry name" value="F-box-like_dom_sf"/>
</dbReference>
<dbReference type="SMART" id="SM00256">
    <property type="entry name" value="FBOX"/>
    <property type="match status" value="1"/>
</dbReference>
<protein>
    <recommendedName>
        <fullName evidence="1">F-box domain-containing protein</fullName>
    </recommendedName>
</protein>
<dbReference type="EMBL" id="JBJUIK010000013">
    <property type="protein sequence ID" value="KAL3505785.1"/>
    <property type="molecule type" value="Genomic_DNA"/>
</dbReference>
<gene>
    <name evidence="2" type="ORF">ACH5RR_031167</name>
</gene>
<evidence type="ECO:0000313" key="3">
    <source>
        <dbReference type="Proteomes" id="UP001630127"/>
    </source>
</evidence>
<dbReference type="AlphaFoldDB" id="A0ABD2YHW9"/>
<dbReference type="InterPro" id="IPR001810">
    <property type="entry name" value="F-box_dom"/>
</dbReference>
<dbReference type="InterPro" id="IPR039588">
    <property type="entry name" value="FBXO4"/>
</dbReference>
<dbReference type="PANTHER" id="PTHR16008:SF4">
    <property type="entry name" value="F-BOX ONLY PROTEIN 4"/>
    <property type="match status" value="1"/>
</dbReference>
<dbReference type="Pfam" id="PF12937">
    <property type="entry name" value="F-box-like"/>
    <property type="match status" value="1"/>
</dbReference>
<comment type="caution">
    <text evidence="2">The sequence shown here is derived from an EMBL/GenBank/DDBJ whole genome shotgun (WGS) entry which is preliminary data.</text>
</comment>
<dbReference type="Gene3D" id="1.20.1280.50">
    <property type="match status" value="1"/>
</dbReference>
<feature type="domain" description="F-box" evidence="1">
    <location>
        <begin position="6"/>
        <end position="52"/>
    </location>
</feature>
<sequence length="237" mass="26945">MKKREYFVGDSLPEDAALKIVSCLEVSDVCSLGSCSKFWREICGSDCLWKPLCEGRWAGVVLEEEAQSPDNLDHEKASTLKGWRGLYIKKHNEMVGHAAYLKKCLSCQAINVNDYLKAIEDMKSMQFGFKDVQTLLLKPKNSVLLNLVGLHYCIKELGVQVGCLREALSSSKIQGRQVHIQWWINAEGEEVLAVLEHGITREMALEAPKFLLILELLRWQLFPKSSYVCPHNQLMYI</sequence>
<evidence type="ECO:0000313" key="2">
    <source>
        <dbReference type="EMBL" id="KAL3505785.1"/>
    </source>
</evidence>
<dbReference type="SUPFAM" id="SSF81383">
    <property type="entry name" value="F-box domain"/>
    <property type="match status" value="1"/>
</dbReference>
<dbReference type="Proteomes" id="UP001630127">
    <property type="component" value="Unassembled WGS sequence"/>
</dbReference>
<dbReference type="PANTHER" id="PTHR16008">
    <property type="entry name" value="F-BOX ONLY PROTEIN 4"/>
    <property type="match status" value="1"/>
</dbReference>
<reference evidence="2 3" key="1">
    <citation type="submission" date="2024-11" db="EMBL/GenBank/DDBJ databases">
        <title>A near-complete genome assembly of Cinchona calisaya.</title>
        <authorList>
            <person name="Lian D.C."/>
            <person name="Zhao X.W."/>
            <person name="Wei L."/>
        </authorList>
    </citation>
    <scope>NUCLEOTIDE SEQUENCE [LARGE SCALE GENOMIC DNA]</scope>
    <source>
        <tissue evidence="2">Nenye</tissue>
    </source>
</reference>
<keyword evidence="3" id="KW-1185">Reference proteome</keyword>
<proteinExistence type="predicted"/>
<name>A0ABD2YHW9_9GENT</name>
<evidence type="ECO:0000259" key="1">
    <source>
        <dbReference type="PROSITE" id="PS50181"/>
    </source>
</evidence>
<accession>A0ABD2YHW9</accession>
<organism evidence="2 3">
    <name type="scientific">Cinchona calisaya</name>
    <dbReference type="NCBI Taxonomy" id="153742"/>
    <lineage>
        <taxon>Eukaryota</taxon>
        <taxon>Viridiplantae</taxon>
        <taxon>Streptophyta</taxon>
        <taxon>Embryophyta</taxon>
        <taxon>Tracheophyta</taxon>
        <taxon>Spermatophyta</taxon>
        <taxon>Magnoliopsida</taxon>
        <taxon>eudicotyledons</taxon>
        <taxon>Gunneridae</taxon>
        <taxon>Pentapetalae</taxon>
        <taxon>asterids</taxon>
        <taxon>lamiids</taxon>
        <taxon>Gentianales</taxon>
        <taxon>Rubiaceae</taxon>
        <taxon>Cinchonoideae</taxon>
        <taxon>Cinchoneae</taxon>
        <taxon>Cinchona</taxon>
    </lineage>
</organism>
<dbReference type="PROSITE" id="PS50181">
    <property type="entry name" value="FBOX"/>
    <property type="match status" value="1"/>
</dbReference>